<reference evidence="2 3" key="1">
    <citation type="submission" date="2014-09" db="EMBL/GenBank/DDBJ databases">
        <authorList>
            <person name="Martin A.A."/>
        </authorList>
    </citation>
    <scope>NUCLEOTIDE SEQUENCE</scope>
    <source>
        <strain evidence="3">ED321</strain>
        <strain evidence="2">ED321 Heterogonic</strain>
    </source>
</reference>
<dbReference type="OrthoDB" id="10253115at2759"/>
<dbReference type="GO" id="GO:0031956">
    <property type="term" value="F:medium-chain fatty acid-CoA ligase activity"/>
    <property type="evidence" value="ECO:0007669"/>
    <property type="project" value="TreeGrafter"/>
</dbReference>
<name>A0A090LBH4_STRRB</name>
<evidence type="ECO:0000259" key="1">
    <source>
        <dbReference type="Pfam" id="PF00501"/>
    </source>
</evidence>
<feature type="domain" description="AMP-dependent synthetase/ligase" evidence="1">
    <location>
        <begin position="40"/>
        <end position="413"/>
    </location>
</feature>
<dbReference type="CTD" id="36379462"/>
<dbReference type="WBParaSite" id="SRAE_2000176200.1">
    <property type="protein sequence ID" value="SRAE_2000176200.1"/>
    <property type="gene ID" value="WBGene00261968"/>
</dbReference>
<dbReference type="Gene3D" id="3.40.50.12780">
    <property type="entry name" value="N-terminal domain of ligase-like"/>
    <property type="match status" value="1"/>
</dbReference>
<dbReference type="GeneID" id="36379462"/>
<keyword evidence="2" id="KW-0436">Ligase</keyword>
<evidence type="ECO:0000313" key="2">
    <source>
        <dbReference type="EMBL" id="CEF67097.1"/>
    </source>
</evidence>
<accession>A0A090LBH4</accession>
<evidence type="ECO:0000313" key="3">
    <source>
        <dbReference type="Proteomes" id="UP000035682"/>
    </source>
</evidence>
<dbReference type="InterPro" id="IPR000873">
    <property type="entry name" value="AMP-dep_synth/lig_dom"/>
</dbReference>
<dbReference type="SUPFAM" id="SSF56801">
    <property type="entry name" value="Acetyl-CoA synthetase-like"/>
    <property type="match status" value="1"/>
</dbReference>
<protein>
    <submittedName>
        <fullName evidence="2 4">AMP-dependent synthetase/ligase domain-containing protein</fullName>
    </submittedName>
</protein>
<dbReference type="PANTHER" id="PTHR43201">
    <property type="entry name" value="ACYL-COA SYNTHETASE"/>
    <property type="match status" value="1"/>
</dbReference>
<dbReference type="Pfam" id="PF00501">
    <property type="entry name" value="AMP-binding"/>
    <property type="match status" value="1"/>
</dbReference>
<evidence type="ECO:0000313" key="4">
    <source>
        <dbReference type="WBParaSite" id="SRAE_2000176200.1"/>
    </source>
</evidence>
<gene>
    <name evidence="2 4 5" type="ORF">SRAE_2000176200</name>
</gene>
<keyword evidence="3" id="KW-1185">Reference proteome</keyword>
<proteinExistence type="predicted"/>
<dbReference type="RefSeq" id="XP_024506297.1">
    <property type="nucleotide sequence ID" value="XM_024652752.1"/>
</dbReference>
<dbReference type="WormBase" id="SRAE_2000176200">
    <property type="protein sequence ID" value="SRP06346"/>
    <property type="gene ID" value="WBGene00261968"/>
</dbReference>
<organism evidence="2">
    <name type="scientific">Strongyloides ratti</name>
    <name type="common">Parasitic roundworm</name>
    <dbReference type="NCBI Taxonomy" id="34506"/>
    <lineage>
        <taxon>Eukaryota</taxon>
        <taxon>Metazoa</taxon>
        <taxon>Ecdysozoa</taxon>
        <taxon>Nematoda</taxon>
        <taxon>Chromadorea</taxon>
        <taxon>Rhabditida</taxon>
        <taxon>Tylenchina</taxon>
        <taxon>Panagrolaimomorpha</taxon>
        <taxon>Strongyloidoidea</taxon>
        <taxon>Strongyloididae</taxon>
        <taxon>Strongyloides</taxon>
    </lineage>
</organism>
<dbReference type="GO" id="GO:0006631">
    <property type="term" value="P:fatty acid metabolic process"/>
    <property type="evidence" value="ECO:0007669"/>
    <property type="project" value="TreeGrafter"/>
</dbReference>
<dbReference type="AlphaFoldDB" id="A0A090LBH4"/>
<dbReference type="Proteomes" id="UP000035682">
    <property type="component" value="Unplaced"/>
</dbReference>
<evidence type="ECO:0000313" key="5">
    <source>
        <dbReference type="WormBase" id="SRAE_2000176200"/>
    </source>
</evidence>
<dbReference type="OMA" id="CVARSTQ"/>
<dbReference type="PANTHER" id="PTHR43201:SF12">
    <property type="entry name" value="AMP-DEPENDENT SYNTHETASE_LIGASE DOMAIN-CONTAINING PROTEIN"/>
    <property type="match status" value="1"/>
</dbReference>
<dbReference type="STRING" id="34506.A0A090LBH4"/>
<sequence>MPLKIKEEEVYCLDFTRHDEKFDPLEKTIPELIHSRDTWDEKNAIICDSEKICLTFAKISQLMDQLAAGLLVSGIPQGSKILICSYNHYDAIICALACTRADIIFCLNSPKMSSPEYFHDLIVRGGFKGIILFKSGKDSDEMGNMILNLYPEMKKFPRGNLKIESAPNLTHVILADEDHRHAGTFTLSDIYSKGTKEKIEKLPQYRKWNCHKLAAIQYTLGHSDKPKLVGLSHYQLINGAYTASFSIGIDKNTKLCVALPMYRISVFCLMVFTPFIHSSVTIISEPSPIPRFIFQSIAKNFVNCLLTNGIALKLLLRISMAHKVTMTSIKTCILIGEKVHKDILTDLVKQMPNAKQIACGYCLTETGSVPLLTDNTSNLITSVGKCLPGYEIDVREVRGLNSDKDIVGELFIRPFNSTKFFGYAPTFDTCADWVSSGDIVSVKSDSNIELISNKEDLIYDKDDKLVPHWKIEKCLSKFHEIKGIQVVSICPGAPVIAVVIPRNVITEKNIEYFKSDMITMLKNENIRVPERFAIVFDFPRTLARIKKRDIRDIIMNKQAIFI</sequence>
<dbReference type="InterPro" id="IPR042099">
    <property type="entry name" value="ANL_N_sf"/>
</dbReference>
<reference evidence="4" key="2">
    <citation type="submission" date="2020-12" db="UniProtKB">
        <authorList>
            <consortium name="WormBaseParasite"/>
        </authorList>
    </citation>
    <scope>IDENTIFICATION</scope>
</reference>
<dbReference type="EMBL" id="LN609529">
    <property type="protein sequence ID" value="CEF67097.1"/>
    <property type="molecule type" value="Genomic_DNA"/>
</dbReference>